<proteinExistence type="predicted"/>
<evidence type="ECO:0000313" key="3">
    <source>
        <dbReference type="Proteomes" id="UP000230233"/>
    </source>
</evidence>
<dbReference type="InterPro" id="IPR001810">
    <property type="entry name" value="F-box_dom"/>
</dbReference>
<sequence length="338" mass="39611">MSSDLKIVTEMTKKWSIGPIYDTNWCDMPAEIKLECIGKMALNERLLLRCTAKAERSLVDSQKIKFNKGLIRKSCGDLVFLLSRDDKYTFAKRSKGINEAFELIKYIGKIGVFENLEISFGYLFTDTKKLITDLGLFTVKNIELTYCNIDNMIDVLRKVKNDVESIKMGGDTMTAEKLAEILEISHVQNVPYWHILNYEQTDCLYKVAQMWIDRNSKIGSTFQASVYQLGSFEKFSRHFNDRDRLVSMNEKRVRIRTNKPDHHILLERGFEEDGEIHLYGQYFRLMVISAELKESEYNDNCKEWIYKINPEIYKEYDSASPYSYDEYYEGFGWGSFVY</sequence>
<dbReference type="PANTHER" id="PTHR31006:SF3">
    <property type="entry name" value="F-BOX DOMAIN-CONTAINING PROTEIN-RELATED"/>
    <property type="match status" value="1"/>
</dbReference>
<dbReference type="Pfam" id="PF00646">
    <property type="entry name" value="F-box"/>
    <property type="match status" value="1"/>
</dbReference>
<comment type="caution">
    <text evidence="2">The sequence shown here is derived from an EMBL/GenBank/DDBJ whole genome shotgun (WGS) entry which is preliminary data.</text>
</comment>
<feature type="domain" description="F-box" evidence="1">
    <location>
        <begin position="25"/>
        <end position="66"/>
    </location>
</feature>
<evidence type="ECO:0000259" key="1">
    <source>
        <dbReference type="Pfam" id="PF00646"/>
    </source>
</evidence>
<evidence type="ECO:0000313" key="2">
    <source>
        <dbReference type="EMBL" id="PIC32436.1"/>
    </source>
</evidence>
<dbReference type="Proteomes" id="UP000230233">
    <property type="component" value="Chromosome IV"/>
</dbReference>
<reference evidence="3" key="1">
    <citation type="submission" date="2017-10" db="EMBL/GenBank/DDBJ databases">
        <title>Rapid genome shrinkage in a self-fertile nematode reveals novel sperm competition proteins.</title>
        <authorList>
            <person name="Yin D."/>
            <person name="Schwarz E.M."/>
            <person name="Thomas C.G."/>
            <person name="Felde R.L."/>
            <person name="Korf I.F."/>
            <person name="Cutter A.D."/>
            <person name="Schartner C.M."/>
            <person name="Ralston E.J."/>
            <person name="Meyer B.J."/>
            <person name="Haag E.S."/>
        </authorList>
    </citation>
    <scope>NUCLEOTIDE SEQUENCE [LARGE SCALE GENOMIC DNA]</scope>
    <source>
        <strain evidence="3">JU1422</strain>
    </source>
</reference>
<keyword evidence="3" id="KW-1185">Reference proteome</keyword>
<dbReference type="PANTHER" id="PTHR31006">
    <property type="entry name" value="F-BOX DOMAIN-CONTAINING PROTEIN-RELATED-RELATED"/>
    <property type="match status" value="1"/>
</dbReference>
<dbReference type="InterPro" id="IPR042317">
    <property type="entry name" value="She-1-like"/>
</dbReference>
<dbReference type="OrthoDB" id="5784581at2759"/>
<protein>
    <recommendedName>
        <fullName evidence="1">F-box domain-containing protein</fullName>
    </recommendedName>
</protein>
<gene>
    <name evidence="2" type="primary">Cnig_chr_IV.g12764</name>
    <name evidence="2" type="ORF">B9Z55_012764</name>
</gene>
<organism evidence="2 3">
    <name type="scientific">Caenorhabditis nigoni</name>
    <dbReference type="NCBI Taxonomy" id="1611254"/>
    <lineage>
        <taxon>Eukaryota</taxon>
        <taxon>Metazoa</taxon>
        <taxon>Ecdysozoa</taxon>
        <taxon>Nematoda</taxon>
        <taxon>Chromadorea</taxon>
        <taxon>Rhabditida</taxon>
        <taxon>Rhabditina</taxon>
        <taxon>Rhabditomorpha</taxon>
        <taxon>Rhabditoidea</taxon>
        <taxon>Rhabditidae</taxon>
        <taxon>Peloderinae</taxon>
        <taxon>Caenorhabditis</taxon>
    </lineage>
</organism>
<name>A0A2G5TZQ7_9PELO</name>
<dbReference type="AlphaFoldDB" id="A0A2G5TZQ7"/>
<dbReference type="EMBL" id="PDUG01000004">
    <property type="protein sequence ID" value="PIC32436.1"/>
    <property type="molecule type" value="Genomic_DNA"/>
</dbReference>
<accession>A0A2G5TZQ7</accession>